<dbReference type="EMBL" id="JBGBZJ010000003">
    <property type="protein sequence ID" value="MEY9454137.1"/>
    <property type="molecule type" value="Genomic_DNA"/>
</dbReference>
<reference evidence="2 3" key="1">
    <citation type="submission" date="2024-07" db="EMBL/GenBank/DDBJ databases">
        <title>Genomic Encyclopedia of Type Strains, Phase V (KMG-V): Genome sequencing to study the core and pangenomes of soil and plant-associated prokaryotes.</title>
        <authorList>
            <person name="Whitman W."/>
        </authorList>
    </citation>
    <scope>NUCLEOTIDE SEQUENCE [LARGE SCALE GENOMIC DNA]</scope>
    <source>
        <strain evidence="2 3">USDA 152</strain>
    </source>
</reference>
<dbReference type="Proteomes" id="UP001565369">
    <property type="component" value="Unassembled WGS sequence"/>
</dbReference>
<evidence type="ECO:0000313" key="2">
    <source>
        <dbReference type="EMBL" id="MEY9454137.1"/>
    </source>
</evidence>
<keyword evidence="3" id="KW-1185">Reference proteome</keyword>
<gene>
    <name evidence="2" type="ORF">ABIG07_003085</name>
</gene>
<feature type="region of interest" description="Disordered" evidence="1">
    <location>
        <begin position="37"/>
        <end position="67"/>
    </location>
</feature>
<evidence type="ECO:0000256" key="1">
    <source>
        <dbReference type="SAM" id="MobiDB-lite"/>
    </source>
</evidence>
<comment type="caution">
    <text evidence="2">The sequence shown here is derived from an EMBL/GenBank/DDBJ whole genome shotgun (WGS) entry which is preliminary data.</text>
</comment>
<name>A0ABV4FRB8_9BRAD</name>
<proteinExistence type="predicted"/>
<accession>A0ABV4FRB8</accession>
<sequence>MIALSEARLSPRAGRGRAALADRVRGGLRELLCQPFARREAPHPNPLPVRTGRGSERPVHASRANTRPKFSNDFNPILLCMGLFSRFLVRRPA</sequence>
<protein>
    <submittedName>
        <fullName evidence="2">Uncharacterized protein</fullName>
    </submittedName>
</protein>
<organism evidence="2 3">
    <name type="scientific">Bradyrhizobium ottawaense</name>
    <dbReference type="NCBI Taxonomy" id="931866"/>
    <lineage>
        <taxon>Bacteria</taxon>
        <taxon>Pseudomonadati</taxon>
        <taxon>Pseudomonadota</taxon>
        <taxon>Alphaproteobacteria</taxon>
        <taxon>Hyphomicrobiales</taxon>
        <taxon>Nitrobacteraceae</taxon>
        <taxon>Bradyrhizobium</taxon>
    </lineage>
</organism>
<evidence type="ECO:0000313" key="3">
    <source>
        <dbReference type="Proteomes" id="UP001565369"/>
    </source>
</evidence>